<evidence type="ECO:0000259" key="1">
    <source>
        <dbReference type="Pfam" id="PF13229"/>
    </source>
</evidence>
<dbReference type="Pfam" id="PF13229">
    <property type="entry name" value="Beta_helix"/>
    <property type="match status" value="1"/>
</dbReference>
<dbReference type="InterPro" id="IPR011050">
    <property type="entry name" value="Pectin_lyase_fold/virulence"/>
</dbReference>
<evidence type="ECO:0000313" key="2">
    <source>
        <dbReference type="EMBL" id="SVA26860.1"/>
    </source>
</evidence>
<dbReference type="InterPro" id="IPR006626">
    <property type="entry name" value="PbH1"/>
</dbReference>
<dbReference type="NCBIfam" id="TIGR03805">
    <property type="entry name" value="beta_helix_1"/>
    <property type="match status" value="1"/>
</dbReference>
<dbReference type="AlphaFoldDB" id="A0A381UFF6"/>
<dbReference type="InterPro" id="IPR012334">
    <property type="entry name" value="Pectin_lyas_fold"/>
</dbReference>
<dbReference type="InterPro" id="IPR039448">
    <property type="entry name" value="Beta_helix"/>
</dbReference>
<dbReference type="InterPro" id="IPR022442">
    <property type="entry name" value="SO_2930-like_dom"/>
</dbReference>
<dbReference type="SUPFAM" id="SSF51126">
    <property type="entry name" value="Pectin lyase-like"/>
    <property type="match status" value="1"/>
</dbReference>
<feature type="non-terminal residue" evidence="2">
    <location>
        <position position="319"/>
    </location>
</feature>
<organism evidence="2">
    <name type="scientific">marine metagenome</name>
    <dbReference type="NCBI Taxonomy" id="408172"/>
    <lineage>
        <taxon>unclassified sequences</taxon>
        <taxon>metagenomes</taxon>
        <taxon>ecological metagenomes</taxon>
    </lineage>
</organism>
<reference evidence="2" key="1">
    <citation type="submission" date="2018-05" db="EMBL/GenBank/DDBJ databases">
        <authorList>
            <person name="Lanie J.A."/>
            <person name="Ng W.-L."/>
            <person name="Kazmierczak K.M."/>
            <person name="Andrzejewski T.M."/>
            <person name="Davidsen T.M."/>
            <person name="Wayne K.J."/>
            <person name="Tettelin H."/>
            <person name="Glass J.I."/>
            <person name="Rusch D."/>
            <person name="Podicherti R."/>
            <person name="Tsui H.-C.T."/>
            <person name="Winkler M.E."/>
        </authorList>
    </citation>
    <scope>NUCLEOTIDE SEQUENCE</scope>
</reference>
<feature type="domain" description="Right handed beta helix" evidence="1">
    <location>
        <begin position="91"/>
        <end position="217"/>
    </location>
</feature>
<dbReference type="EMBL" id="UINC01006324">
    <property type="protein sequence ID" value="SVA26860.1"/>
    <property type="molecule type" value="Genomic_DNA"/>
</dbReference>
<accession>A0A381UFF6</accession>
<protein>
    <recommendedName>
        <fullName evidence="1">Right handed beta helix domain-containing protein</fullName>
    </recommendedName>
</protein>
<gene>
    <name evidence="2" type="ORF">METZ01_LOCUS79714</name>
</gene>
<dbReference type="PROSITE" id="PS51257">
    <property type="entry name" value="PROKAR_LIPOPROTEIN"/>
    <property type="match status" value="1"/>
</dbReference>
<proteinExistence type="predicted"/>
<sequence length="319" mass="34268">MFTMRVYPVISLILLFACSSLPAEQIYISPEKNIQEKLQETLILAQPGDEIILAAGIYEFTDGLSLDVDNIKLSGAGHEKTILSFTGQITGAQGLLVTSDNVVLKDFAIEDTKGDGIKVKGSNGIYFLNIRTEWTGGPKATNGAYGLYPVESKNVLIDGCIAIGASDAGIYVGQSENIVVRNSRAEYNVAGIEIENSNHADVYNNLATHNTGGILIFDLPYLPKQGGHTIRVFGNQSIQNDTPNFAPEGNIVGEVPMGSGVIVMASENVEIFNNEIGDNATVNLAVVAGEDSDDPNYQKFPKRIQIHDNQFGPGGFDPD</sequence>
<name>A0A381UFF6_9ZZZZ</name>
<dbReference type="Gene3D" id="2.160.20.10">
    <property type="entry name" value="Single-stranded right-handed beta-helix, Pectin lyase-like"/>
    <property type="match status" value="1"/>
</dbReference>
<dbReference type="SMART" id="SM00710">
    <property type="entry name" value="PbH1"/>
    <property type="match status" value="5"/>
</dbReference>